<evidence type="ECO:0000256" key="9">
    <source>
        <dbReference type="ARBA" id="ARBA00048090"/>
    </source>
</evidence>
<dbReference type="OrthoDB" id="9795716at2"/>
<dbReference type="CDD" id="cd02021">
    <property type="entry name" value="GntK"/>
    <property type="match status" value="1"/>
</dbReference>
<accession>A0A371X3H1</accession>
<evidence type="ECO:0000313" key="12">
    <source>
        <dbReference type="Proteomes" id="UP000264310"/>
    </source>
</evidence>
<dbReference type="InterPro" id="IPR006001">
    <property type="entry name" value="Therm_gnt_kin"/>
</dbReference>
<reference evidence="11 12" key="1">
    <citation type="submission" date="2018-08" db="EMBL/GenBank/DDBJ databases">
        <title>Fulvimarina sp. 85, whole genome shotgun sequence.</title>
        <authorList>
            <person name="Tuo L."/>
        </authorList>
    </citation>
    <scope>NUCLEOTIDE SEQUENCE [LARGE SCALE GENOMIC DNA]</scope>
    <source>
        <strain evidence="11 12">85</strain>
    </source>
</reference>
<dbReference type="GO" id="GO:0046316">
    <property type="term" value="F:gluconokinase activity"/>
    <property type="evidence" value="ECO:0007669"/>
    <property type="project" value="UniProtKB-EC"/>
</dbReference>
<keyword evidence="5 10" id="KW-0547">Nucleotide-binding</keyword>
<keyword evidence="8" id="KW-0311">Gluconate utilization</keyword>
<comment type="similarity">
    <text evidence="2 10">Belongs to the gluconokinase GntK/GntV family.</text>
</comment>
<dbReference type="NCBIfam" id="TIGR01313">
    <property type="entry name" value="therm_gnt_kin"/>
    <property type="match status" value="1"/>
</dbReference>
<dbReference type="SUPFAM" id="SSF52540">
    <property type="entry name" value="P-loop containing nucleoside triphosphate hydrolases"/>
    <property type="match status" value="1"/>
</dbReference>
<dbReference type="GO" id="GO:0005737">
    <property type="term" value="C:cytoplasm"/>
    <property type="evidence" value="ECO:0007669"/>
    <property type="project" value="TreeGrafter"/>
</dbReference>
<dbReference type="PANTHER" id="PTHR43442:SF3">
    <property type="entry name" value="GLUCONOKINASE-RELATED"/>
    <property type="match status" value="1"/>
</dbReference>
<dbReference type="GO" id="GO:0005524">
    <property type="term" value="F:ATP binding"/>
    <property type="evidence" value="ECO:0007669"/>
    <property type="project" value="UniProtKB-KW"/>
</dbReference>
<proteinExistence type="inferred from homology"/>
<comment type="pathway">
    <text evidence="1">Carbohydrate acid metabolism.</text>
</comment>
<dbReference type="Pfam" id="PF13671">
    <property type="entry name" value="AAA_33"/>
    <property type="match status" value="1"/>
</dbReference>
<dbReference type="PANTHER" id="PTHR43442">
    <property type="entry name" value="GLUCONOKINASE-RELATED"/>
    <property type="match status" value="1"/>
</dbReference>
<organism evidence="11 12">
    <name type="scientific">Fulvimarina endophytica</name>
    <dbReference type="NCBI Taxonomy" id="2293836"/>
    <lineage>
        <taxon>Bacteria</taxon>
        <taxon>Pseudomonadati</taxon>
        <taxon>Pseudomonadota</taxon>
        <taxon>Alphaproteobacteria</taxon>
        <taxon>Hyphomicrobiales</taxon>
        <taxon>Aurantimonadaceae</taxon>
        <taxon>Fulvimarina</taxon>
    </lineage>
</organism>
<protein>
    <recommendedName>
        <fullName evidence="3 10">Gluconokinase</fullName>
        <ecNumber evidence="3 10">2.7.1.12</ecNumber>
    </recommendedName>
</protein>
<dbReference type="Gene3D" id="3.40.50.300">
    <property type="entry name" value="P-loop containing nucleotide triphosphate hydrolases"/>
    <property type="match status" value="1"/>
</dbReference>
<comment type="caution">
    <text evidence="11">The sequence shown here is derived from an EMBL/GenBank/DDBJ whole genome shotgun (WGS) entry which is preliminary data.</text>
</comment>
<dbReference type="GO" id="GO:0019521">
    <property type="term" value="P:D-gluconate metabolic process"/>
    <property type="evidence" value="ECO:0007669"/>
    <property type="project" value="UniProtKB-KW"/>
</dbReference>
<evidence type="ECO:0000313" key="11">
    <source>
        <dbReference type="EMBL" id="RFC63776.1"/>
    </source>
</evidence>
<gene>
    <name evidence="11" type="ORF">DYI37_10790</name>
</gene>
<dbReference type="EC" id="2.7.1.12" evidence="3 10"/>
<evidence type="ECO:0000256" key="7">
    <source>
        <dbReference type="ARBA" id="ARBA00022840"/>
    </source>
</evidence>
<evidence type="ECO:0000256" key="1">
    <source>
        <dbReference type="ARBA" id="ARBA00004761"/>
    </source>
</evidence>
<keyword evidence="12" id="KW-1185">Reference proteome</keyword>
<evidence type="ECO:0000256" key="2">
    <source>
        <dbReference type="ARBA" id="ARBA00008420"/>
    </source>
</evidence>
<keyword evidence="4 10" id="KW-0808">Transferase</keyword>
<evidence type="ECO:0000256" key="6">
    <source>
        <dbReference type="ARBA" id="ARBA00022777"/>
    </source>
</evidence>
<name>A0A371X3H1_9HYPH</name>
<comment type="catalytic activity">
    <reaction evidence="9 10">
        <text>D-gluconate + ATP = 6-phospho-D-gluconate + ADP + H(+)</text>
        <dbReference type="Rhea" id="RHEA:19433"/>
        <dbReference type="ChEBI" id="CHEBI:15378"/>
        <dbReference type="ChEBI" id="CHEBI:18391"/>
        <dbReference type="ChEBI" id="CHEBI:30616"/>
        <dbReference type="ChEBI" id="CHEBI:58759"/>
        <dbReference type="ChEBI" id="CHEBI:456216"/>
        <dbReference type="EC" id="2.7.1.12"/>
    </reaction>
</comment>
<keyword evidence="6 10" id="KW-0418">Kinase</keyword>
<evidence type="ECO:0000256" key="10">
    <source>
        <dbReference type="RuleBase" id="RU363066"/>
    </source>
</evidence>
<dbReference type="EMBL" id="QURL01000004">
    <property type="protein sequence ID" value="RFC63776.1"/>
    <property type="molecule type" value="Genomic_DNA"/>
</dbReference>
<dbReference type="AlphaFoldDB" id="A0A371X3H1"/>
<keyword evidence="7 10" id="KW-0067">ATP-binding</keyword>
<evidence type="ECO:0000256" key="4">
    <source>
        <dbReference type="ARBA" id="ARBA00022679"/>
    </source>
</evidence>
<evidence type="ECO:0000256" key="3">
    <source>
        <dbReference type="ARBA" id="ARBA00012054"/>
    </source>
</evidence>
<dbReference type="Proteomes" id="UP000264310">
    <property type="component" value="Unassembled WGS sequence"/>
</dbReference>
<dbReference type="InterPro" id="IPR027417">
    <property type="entry name" value="P-loop_NTPase"/>
</dbReference>
<dbReference type="FunFam" id="3.40.50.300:FF:000522">
    <property type="entry name" value="Gluconokinase"/>
    <property type="match status" value="1"/>
</dbReference>
<evidence type="ECO:0000256" key="5">
    <source>
        <dbReference type="ARBA" id="ARBA00022741"/>
    </source>
</evidence>
<evidence type="ECO:0000256" key="8">
    <source>
        <dbReference type="ARBA" id="ARBA00023064"/>
    </source>
</evidence>
<sequence>MGVAGCGKSTVAEALARRIGADYVDGDSLHPKANIDKMAGGHPLSDSDRGPWLEAVGAVLRKDGTVVACSALKRAYRDIICRSAGRSDPVTFLYLRGDRELLKARMEARTRHFMPVSLLDSQLETLEEPGPDENAVAIDIHRTVPDIVKTFLEAIGPLSARDQSARIQAPGAASA</sequence>